<comment type="caution">
    <text evidence="9">The sequence shown here is derived from an EMBL/GenBank/DDBJ whole genome shotgun (WGS) entry which is preliminary data.</text>
</comment>
<feature type="transmembrane region" description="Helical" evidence="7">
    <location>
        <begin position="48"/>
        <end position="67"/>
    </location>
</feature>
<dbReference type="EMBL" id="DXAK01000043">
    <property type="protein sequence ID" value="HJA07008.1"/>
    <property type="molecule type" value="Genomic_DNA"/>
</dbReference>
<keyword evidence="9" id="KW-0012">Acyltransferase</keyword>
<keyword evidence="5 7" id="KW-1133">Transmembrane helix</keyword>
<dbReference type="PANTHER" id="PTHR40074">
    <property type="entry name" value="O-ACETYLTRANSFERASE WECH"/>
    <property type="match status" value="1"/>
</dbReference>
<evidence type="ECO:0000256" key="6">
    <source>
        <dbReference type="ARBA" id="ARBA00023136"/>
    </source>
</evidence>
<keyword evidence="9" id="KW-0808">Transferase</keyword>
<dbReference type="GO" id="GO:0009246">
    <property type="term" value="P:enterobacterial common antigen biosynthetic process"/>
    <property type="evidence" value="ECO:0007669"/>
    <property type="project" value="TreeGrafter"/>
</dbReference>
<protein>
    <submittedName>
        <fullName evidence="9">Acyltransferase family protein</fullName>
    </submittedName>
</protein>
<dbReference type="AlphaFoldDB" id="A0A9D2KL19"/>
<evidence type="ECO:0000259" key="8">
    <source>
        <dbReference type="Pfam" id="PF01757"/>
    </source>
</evidence>
<evidence type="ECO:0000256" key="5">
    <source>
        <dbReference type="ARBA" id="ARBA00022989"/>
    </source>
</evidence>
<keyword evidence="6 7" id="KW-0472">Membrane</keyword>
<dbReference type="Proteomes" id="UP000824223">
    <property type="component" value="Unassembled WGS sequence"/>
</dbReference>
<keyword evidence="3" id="KW-1003">Cell membrane</keyword>
<feature type="transmembrane region" description="Helical" evidence="7">
    <location>
        <begin position="239"/>
        <end position="260"/>
    </location>
</feature>
<dbReference type="GO" id="GO:0016413">
    <property type="term" value="F:O-acetyltransferase activity"/>
    <property type="evidence" value="ECO:0007669"/>
    <property type="project" value="TreeGrafter"/>
</dbReference>
<feature type="transmembrane region" description="Helical" evidence="7">
    <location>
        <begin position="119"/>
        <end position="137"/>
    </location>
</feature>
<accession>A0A9D2KL19</accession>
<feature type="transmembrane region" description="Helical" evidence="7">
    <location>
        <begin position="149"/>
        <end position="167"/>
    </location>
</feature>
<dbReference type="Pfam" id="PF01757">
    <property type="entry name" value="Acyl_transf_3"/>
    <property type="match status" value="1"/>
</dbReference>
<evidence type="ECO:0000256" key="7">
    <source>
        <dbReference type="SAM" id="Phobius"/>
    </source>
</evidence>
<feature type="transmembrane region" description="Helical" evidence="7">
    <location>
        <begin position="206"/>
        <end position="227"/>
    </location>
</feature>
<proteinExistence type="inferred from homology"/>
<comment type="similarity">
    <text evidence="2">Belongs to the acyltransferase 3 family.</text>
</comment>
<feature type="transmembrane region" description="Helical" evidence="7">
    <location>
        <begin position="79"/>
        <end position="99"/>
    </location>
</feature>
<dbReference type="GO" id="GO:0005886">
    <property type="term" value="C:plasma membrane"/>
    <property type="evidence" value="ECO:0007669"/>
    <property type="project" value="UniProtKB-SubCell"/>
</dbReference>
<feature type="transmembrane region" description="Helical" evidence="7">
    <location>
        <begin position="272"/>
        <end position="291"/>
    </location>
</feature>
<name>A0A9D2KL19_9FIRM</name>
<dbReference type="PANTHER" id="PTHR40074:SF2">
    <property type="entry name" value="O-ACETYLTRANSFERASE WECH"/>
    <property type="match status" value="1"/>
</dbReference>
<evidence type="ECO:0000256" key="3">
    <source>
        <dbReference type="ARBA" id="ARBA00022475"/>
    </source>
</evidence>
<sequence length="337" mass="39190">MKEKNYNLELVRVISFILVIVIHVTNYFCRAYGRIPQGEYLFSLALDTVARLSVPCFFMISGALLLGREEPMQKHGKRLRRFLLVLVVWSAVYYFWNVWYMGTEYDLTHILYEPTEAHLWYLYAMVPIYLTLPFFQVMCRGMSVRLEKVFLIVTTAAVVLNYLMWLLGQEAYYDLPIVGDRIYAYYVFLGYYVYKYRRHIRISQRTAVIVCLFSMAVSFGITLGVTVVQNDHYEGAFTYASPFVALAAAAFFLFMLRVDSCRIQPSERTKKVIDLLCGCSFGIYLIHILFLDNYKKYMKAWDLSAWIAVPALTVGLAAVSFACVWVMRRFRAGQKIT</sequence>
<feature type="transmembrane region" description="Helical" evidence="7">
    <location>
        <begin position="10"/>
        <end position="28"/>
    </location>
</feature>
<evidence type="ECO:0000256" key="4">
    <source>
        <dbReference type="ARBA" id="ARBA00022692"/>
    </source>
</evidence>
<dbReference type="InterPro" id="IPR002656">
    <property type="entry name" value="Acyl_transf_3_dom"/>
</dbReference>
<evidence type="ECO:0000313" key="9">
    <source>
        <dbReference type="EMBL" id="HJA07008.1"/>
    </source>
</evidence>
<gene>
    <name evidence="9" type="ORF">H9798_07710</name>
</gene>
<keyword evidence="4 7" id="KW-0812">Transmembrane</keyword>
<reference evidence="9" key="1">
    <citation type="journal article" date="2021" name="PeerJ">
        <title>Extensive microbial diversity within the chicken gut microbiome revealed by metagenomics and culture.</title>
        <authorList>
            <person name="Gilroy R."/>
            <person name="Ravi A."/>
            <person name="Getino M."/>
            <person name="Pursley I."/>
            <person name="Horton D.L."/>
            <person name="Alikhan N.F."/>
            <person name="Baker D."/>
            <person name="Gharbi K."/>
            <person name="Hall N."/>
            <person name="Watson M."/>
            <person name="Adriaenssens E.M."/>
            <person name="Foster-Nyarko E."/>
            <person name="Jarju S."/>
            <person name="Secka A."/>
            <person name="Antonio M."/>
            <person name="Oren A."/>
            <person name="Chaudhuri R.R."/>
            <person name="La Ragione R."/>
            <person name="Hildebrand F."/>
            <person name="Pallen M.J."/>
        </authorList>
    </citation>
    <scope>NUCLEOTIDE SEQUENCE</scope>
    <source>
        <strain evidence="9">ChiSjej2B20-11307</strain>
    </source>
</reference>
<comment type="subcellular location">
    <subcellularLocation>
        <location evidence="1">Cell membrane</location>
        <topology evidence="1">Multi-pass membrane protein</topology>
    </subcellularLocation>
</comment>
<feature type="transmembrane region" description="Helical" evidence="7">
    <location>
        <begin position="173"/>
        <end position="194"/>
    </location>
</feature>
<evidence type="ECO:0000313" key="10">
    <source>
        <dbReference type="Proteomes" id="UP000824223"/>
    </source>
</evidence>
<feature type="transmembrane region" description="Helical" evidence="7">
    <location>
        <begin position="303"/>
        <end position="327"/>
    </location>
</feature>
<evidence type="ECO:0000256" key="1">
    <source>
        <dbReference type="ARBA" id="ARBA00004651"/>
    </source>
</evidence>
<feature type="domain" description="Acyltransferase 3" evidence="8">
    <location>
        <begin position="5"/>
        <end position="324"/>
    </location>
</feature>
<evidence type="ECO:0000256" key="2">
    <source>
        <dbReference type="ARBA" id="ARBA00007400"/>
    </source>
</evidence>
<reference evidence="9" key="2">
    <citation type="submission" date="2021-04" db="EMBL/GenBank/DDBJ databases">
        <authorList>
            <person name="Gilroy R."/>
        </authorList>
    </citation>
    <scope>NUCLEOTIDE SEQUENCE</scope>
    <source>
        <strain evidence="9">ChiSjej2B20-11307</strain>
    </source>
</reference>
<organism evidence="9 10">
    <name type="scientific">Candidatus Mediterraneibacter pullicola</name>
    <dbReference type="NCBI Taxonomy" id="2838682"/>
    <lineage>
        <taxon>Bacteria</taxon>
        <taxon>Bacillati</taxon>
        <taxon>Bacillota</taxon>
        <taxon>Clostridia</taxon>
        <taxon>Lachnospirales</taxon>
        <taxon>Lachnospiraceae</taxon>
        <taxon>Mediterraneibacter</taxon>
    </lineage>
</organism>